<dbReference type="RefSeq" id="WP_076949054.1">
    <property type="nucleotide sequence ID" value="NZ_CP096568.1"/>
</dbReference>
<keyword evidence="2" id="KW-0614">Plasmid</keyword>
<dbReference type="EMBL" id="CP096568">
    <property type="protein sequence ID" value="UPU47034.1"/>
    <property type="molecule type" value="Genomic_DNA"/>
</dbReference>
<feature type="domain" description="Aldehyde dehydrogenase" evidence="1">
    <location>
        <begin position="17"/>
        <end position="106"/>
    </location>
</feature>
<dbReference type="InterPro" id="IPR016161">
    <property type="entry name" value="Ald_DH/histidinol_DH"/>
</dbReference>
<evidence type="ECO:0000313" key="3">
    <source>
        <dbReference type="Proteomes" id="UP000831484"/>
    </source>
</evidence>
<dbReference type="GO" id="GO:0016620">
    <property type="term" value="F:oxidoreductase activity, acting on the aldehyde or oxo group of donors, NAD or NADP as acceptor"/>
    <property type="evidence" value="ECO:0007669"/>
    <property type="project" value="InterPro"/>
</dbReference>
<dbReference type="Proteomes" id="UP000831484">
    <property type="component" value="Plasmid pdjl-6-5"/>
</dbReference>
<dbReference type="AlphaFoldDB" id="A0AB38RR29"/>
<dbReference type="PANTHER" id="PTHR11699">
    <property type="entry name" value="ALDEHYDE DEHYDROGENASE-RELATED"/>
    <property type="match status" value="1"/>
</dbReference>
<sequence>MGGKAPGWWPGGLPDGARFFVLPPIFAHADNVMTSAREEIFGLVGTVIPRRLRRRCLDRQHNAYRHAVTMWTKDVTAAHSLAAQVQAGAVWVNGWTAIGAALPGKGRHEEQRDR</sequence>
<geneLocation type="plasmid" evidence="2 3">
    <name>pdjl-6-5</name>
</geneLocation>
<dbReference type="InterPro" id="IPR015590">
    <property type="entry name" value="Aldehyde_DH_dom"/>
</dbReference>
<name>A0AB38RR29_RHOSG</name>
<dbReference type="Gene3D" id="3.40.309.10">
    <property type="entry name" value="Aldehyde Dehydrogenase, Chain A, domain 2"/>
    <property type="match status" value="1"/>
</dbReference>
<proteinExistence type="predicted"/>
<evidence type="ECO:0000313" key="2">
    <source>
        <dbReference type="EMBL" id="UPU47034.1"/>
    </source>
</evidence>
<organism evidence="2 3">
    <name type="scientific">Rhodococcus qingshengii JCM 15477</name>
    <dbReference type="NCBI Taxonomy" id="1303681"/>
    <lineage>
        <taxon>Bacteria</taxon>
        <taxon>Bacillati</taxon>
        <taxon>Actinomycetota</taxon>
        <taxon>Actinomycetes</taxon>
        <taxon>Mycobacteriales</taxon>
        <taxon>Nocardiaceae</taxon>
        <taxon>Rhodococcus</taxon>
        <taxon>Rhodococcus erythropolis group</taxon>
    </lineage>
</organism>
<dbReference type="Pfam" id="PF00171">
    <property type="entry name" value="Aldedh"/>
    <property type="match status" value="1"/>
</dbReference>
<keyword evidence="3" id="KW-1185">Reference proteome</keyword>
<reference evidence="3" key="1">
    <citation type="journal article" date="2022" name="Environ. Microbiol.">
        <title>Functional analysis, diversity, and distribution of carbendazim hydrolases MheI and CbmA, responsible for the initial step in carbendazim degradation.</title>
        <authorList>
            <person name="Zhang M."/>
            <person name="Bai X."/>
            <person name="Li Q."/>
            <person name="Zhang L."/>
            <person name="Zhu Q."/>
            <person name="Gao S."/>
            <person name="Ke Z."/>
            <person name="Jiang M."/>
            <person name="Hu J."/>
            <person name="Qiu J."/>
            <person name="Hong Q."/>
        </authorList>
    </citation>
    <scope>NUCLEOTIDE SEQUENCE [LARGE SCALE GENOMIC DNA]</scope>
    <source>
        <strain evidence="3">djl-6</strain>
    </source>
</reference>
<dbReference type="InterPro" id="IPR016163">
    <property type="entry name" value="Ald_DH_C"/>
</dbReference>
<gene>
    <name evidence="2" type="ORF">M0639_33705</name>
</gene>
<protein>
    <submittedName>
        <fullName evidence="2">Aldehyde dehydrogenase family protein</fullName>
    </submittedName>
</protein>
<dbReference type="SUPFAM" id="SSF53720">
    <property type="entry name" value="ALDH-like"/>
    <property type="match status" value="1"/>
</dbReference>
<evidence type="ECO:0000259" key="1">
    <source>
        <dbReference type="Pfam" id="PF00171"/>
    </source>
</evidence>
<accession>A0AB38RR29</accession>